<accession>A0A9N9DRV2</accession>
<organism evidence="2 3">
    <name type="scientific">Funneliformis mosseae</name>
    <name type="common">Endomycorrhizal fungus</name>
    <name type="synonym">Glomus mosseae</name>
    <dbReference type="NCBI Taxonomy" id="27381"/>
    <lineage>
        <taxon>Eukaryota</taxon>
        <taxon>Fungi</taxon>
        <taxon>Fungi incertae sedis</taxon>
        <taxon>Mucoromycota</taxon>
        <taxon>Glomeromycotina</taxon>
        <taxon>Glomeromycetes</taxon>
        <taxon>Glomerales</taxon>
        <taxon>Glomeraceae</taxon>
        <taxon>Funneliformis</taxon>
    </lineage>
</organism>
<evidence type="ECO:0000256" key="1">
    <source>
        <dbReference type="SAM" id="MobiDB-lite"/>
    </source>
</evidence>
<feature type="compositionally biased region" description="Acidic residues" evidence="1">
    <location>
        <begin position="115"/>
        <end position="129"/>
    </location>
</feature>
<evidence type="ECO:0000313" key="3">
    <source>
        <dbReference type="Proteomes" id="UP000789375"/>
    </source>
</evidence>
<sequence>MYEHQVRPDFSLLHEIRYTQAFLKTVKQNLSHQAKYNQGFGYTKKAIRLALKIGCEDELNNMCKGALRKRIKSVLEGNQKQKSSRTASTHQSHSTSGINSTEVTTMAESSSSNIEESDLIPEEEGDDKESVDNISAFWNIMI</sequence>
<dbReference type="Proteomes" id="UP000789375">
    <property type="component" value="Unassembled WGS sequence"/>
</dbReference>
<proteinExistence type="predicted"/>
<evidence type="ECO:0000313" key="2">
    <source>
        <dbReference type="EMBL" id="CAG8650134.1"/>
    </source>
</evidence>
<gene>
    <name evidence="2" type="ORF">FMOSSE_LOCUS11432</name>
</gene>
<keyword evidence="3" id="KW-1185">Reference proteome</keyword>
<dbReference type="EMBL" id="CAJVPP010004450">
    <property type="protein sequence ID" value="CAG8650134.1"/>
    <property type="molecule type" value="Genomic_DNA"/>
</dbReference>
<feature type="compositionally biased region" description="Polar residues" evidence="1">
    <location>
        <begin position="76"/>
        <end position="114"/>
    </location>
</feature>
<feature type="region of interest" description="Disordered" evidence="1">
    <location>
        <begin position="75"/>
        <end position="129"/>
    </location>
</feature>
<comment type="caution">
    <text evidence="2">The sequence shown here is derived from an EMBL/GenBank/DDBJ whole genome shotgun (WGS) entry which is preliminary data.</text>
</comment>
<protein>
    <submittedName>
        <fullName evidence="2">12173_t:CDS:1</fullName>
    </submittedName>
</protein>
<name>A0A9N9DRV2_FUNMO</name>
<dbReference type="AlphaFoldDB" id="A0A9N9DRV2"/>
<reference evidence="2" key="1">
    <citation type="submission" date="2021-06" db="EMBL/GenBank/DDBJ databases">
        <authorList>
            <person name="Kallberg Y."/>
            <person name="Tangrot J."/>
            <person name="Rosling A."/>
        </authorList>
    </citation>
    <scope>NUCLEOTIDE SEQUENCE</scope>
    <source>
        <strain evidence="2">87-6 pot B 2015</strain>
    </source>
</reference>